<dbReference type="SUPFAM" id="SSF47598">
    <property type="entry name" value="Ribbon-helix-helix"/>
    <property type="match status" value="1"/>
</dbReference>
<gene>
    <name evidence="3" type="ORF">GGQ67_001922</name>
</gene>
<dbReference type="PANTHER" id="PTHR36582">
    <property type="entry name" value="ANTITOXIN PARD"/>
    <property type="match status" value="1"/>
</dbReference>
<dbReference type="InterPro" id="IPR010985">
    <property type="entry name" value="Ribbon_hlx_hlx"/>
</dbReference>
<evidence type="ECO:0000256" key="2">
    <source>
        <dbReference type="ARBA" id="ARBA00022649"/>
    </source>
</evidence>
<evidence type="ECO:0000313" key="3">
    <source>
        <dbReference type="EMBL" id="MBB3964265.1"/>
    </source>
</evidence>
<sequence>MDRLETIRLDAQMEEFIDTQLRDGNYGSVDEVVDAALRVLQHKAERDAIEAAIIEGEESGVPRPFDFDAFIKAKRVRRAR</sequence>
<proteinExistence type="inferred from homology"/>
<dbReference type="InterPro" id="IPR022789">
    <property type="entry name" value="ParD"/>
</dbReference>
<evidence type="ECO:0000256" key="1">
    <source>
        <dbReference type="ARBA" id="ARBA00008580"/>
    </source>
</evidence>
<dbReference type="EMBL" id="JACIDW010000004">
    <property type="protein sequence ID" value="MBB3964265.1"/>
    <property type="molecule type" value="Genomic_DNA"/>
</dbReference>
<keyword evidence="4" id="KW-1185">Reference proteome</keyword>
<dbReference type="Pfam" id="PF03693">
    <property type="entry name" value="ParD_antitoxin"/>
    <property type="match status" value="1"/>
</dbReference>
<evidence type="ECO:0000313" key="4">
    <source>
        <dbReference type="Proteomes" id="UP000582090"/>
    </source>
</evidence>
<dbReference type="Proteomes" id="UP000582090">
    <property type="component" value="Unassembled WGS sequence"/>
</dbReference>
<keyword evidence="2" id="KW-1277">Toxin-antitoxin system</keyword>
<accession>A0A7W6CV72</accession>
<name>A0A7W6CV72_9HYPH</name>
<protein>
    <submittedName>
        <fullName evidence="3">Antitoxin ParD1/3/4</fullName>
    </submittedName>
</protein>
<comment type="similarity">
    <text evidence="1">Belongs to the ParD antitoxin family.</text>
</comment>
<dbReference type="InterPro" id="IPR038296">
    <property type="entry name" value="ParD_sf"/>
</dbReference>
<dbReference type="NCBIfam" id="TIGR02606">
    <property type="entry name" value="antidote_CC2985"/>
    <property type="match status" value="1"/>
</dbReference>
<dbReference type="RefSeq" id="WP_183899910.1">
    <property type="nucleotide sequence ID" value="NZ_JACIDW010000004.1"/>
</dbReference>
<dbReference type="Gene3D" id="6.10.10.120">
    <property type="entry name" value="Antitoxin ParD1-like"/>
    <property type="match status" value="1"/>
</dbReference>
<comment type="caution">
    <text evidence="3">The sequence shown here is derived from an EMBL/GenBank/DDBJ whole genome shotgun (WGS) entry which is preliminary data.</text>
</comment>
<reference evidence="3 4" key="1">
    <citation type="submission" date="2020-08" db="EMBL/GenBank/DDBJ databases">
        <title>Genomic Encyclopedia of Type Strains, Phase IV (KMG-IV): sequencing the most valuable type-strain genomes for metagenomic binning, comparative biology and taxonomic classification.</title>
        <authorList>
            <person name="Goeker M."/>
        </authorList>
    </citation>
    <scope>NUCLEOTIDE SEQUENCE [LARGE SCALE GENOMIC DNA]</scope>
    <source>
        <strain evidence="3 4">DSM 26575</strain>
    </source>
</reference>
<dbReference type="PANTHER" id="PTHR36582:SF2">
    <property type="entry name" value="ANTITOXIN PARD"/>
    <property type="match status" value="1"/>
</dbReference>
<dbReference type="AlphaFoldDB" id="A0A7W6CV72"/>
<dbReference type="GO" id="GO:0006355">
    <property type="term" value="P:regulation of DNA-templated transcription"/>
    <property type="evidence" value="ECO:0007669"/>
    <property type="project" value="InterPro"/>
</dbReference>
<organism evidence="3 4">
    <name type="scientific">Rhizobium metallidurans</name>
    <dbReference type="NCBI Taxonomy" id="1265931"/>
    <lineage>
        <taxon>Bacteria</taxon>
        <taxon>Pseudomonadati</taxon>
        <taxon>Pseudomonadota</taxon>
        <taxon>Alphaproteobacteria</taxon>
        <taxon>Hyphomicrobiales</taxon>
        <taxon>Rhizobiaceae</taxon>
        <taxon>Rhizobium/Agrobacterium group</taxon>
        <taxon>Rhizobium</taxon>
    </lineage>
</organism>